<evidence type="ECO:0000313" key="2">
    <source>
        <dbReference type="EMBL" id="NBI06515.1"/>
    </source>
</evidence>
<comment type="caution">
    <text evidence="2">The sequence shown here is derived from an EMBL/GenBank/DDBJ whole genome shotgun (WGS) entry which is preliminary data.</text>
</comment>
<protein>
    <recommendedName>
        <fullName evidence="1">N-acetyltransferase domain-containing protein</fullName>
    </recommendedName>
</protein>
<dbReference type="EMBL" id="QXXA01000006">
    <property type="protein sequence ID" value="NBI06515.1"/>
    <property type="molecule type" value="Genomic_DNA"/>
</dbReference>
<feature type="domain" description="N-acetyltransferase" evidence="1">
    <location>
        <begin position="207"/>
        <end position="301"/>
    </location>
</feature>
<dbReference type="RefSeq" id="WP_160196991.1">
    <property type="nucleotide sequence ID" value="NZ_QXXA01000006.1"/>
</dbReference>
<gene>
    <name evidence="2" type="ORF">D3Z33_06515</name>
</gene>
<accession>A0A845QVG1</accession>
<dbReference type="Pfam" id="PF00583">
    <property type="entry name" value="Acetyltransf_1"/>
    <property type="match status" value="1"/>
</dbReference>
<keyword evidence="3" id="KW-1185">Reference proteome</keyword>
<name>A0A845QVG1_9CLOT</name>
<dbReference type="InterPro" id="IPR016181">
    <property type="entry name" value="Acyl_CoA_acyltransferase"/>
</dbReference>
<evidence type="ECO:0000313" key="3">
    <source>
        <dbReference type="Proteomes" id="UP000467132"/>
    </source>
</evidence>
<dbReference type="GO" id="GO:0016747">
    <property type="term" value="F:acyltransferase activity, transferring groups other than amino-acyl groups"/>
    <property type="evidence" value="ECO:0007669"/>
    <property type="project" value="InterPro"/>
</dbReference>
<dbReference type="Gene3D" id="3.40.630.30">
    <property type="match status" value="1"/>
</dbReference>
<organism evidence="2 3">
    <name type="scientific">Senegalia massiliensis</name>
    <dbReference type="NCBI Taxonomy" id="1720316"/>
    <lineage>
        <taxon>Bacteria</taxon>
        <taxon>Bacillati</taxon>
        <taxon>Bacillota</taxon>
        <taxon>Clostridia</taxon>
        <taxon>Eubacteriales</taxon>
        <taxon>Clostridiaceae</taxon>
        <taxon>Senegalia</taxon>
    </lineage>
</organism>
<dbReference type="SUPFAM" id="SSF55729">
    <property type="entry name" value="Acyl-CoA N-acyltransferases (Nat)"/>
    <property type="match status" value="1"/>
</dbReference>
<reference evidence="2 3" key="1">
    <citation type="submission" date="2018-08" db="EMBL/GenBank/DDBJ databases">
        <title>Murine metabolic-syndrome-specific gut microbial biobank.</title>
        <authorList>
            <person name="Liu C."/>
        </authorList>
    </citation>
    <scope>NUCLEOTIDE SEQUENCE [LARGE SCALE GENOMIC DNA]</scope>
    <source>
        <strain evidence="2 3">583</strain>
    </source>
</reference>
<dbReference type="InterPro" id="IPR000182">
    <property type="entry name" value="GNAT_dom"/>
</dbReference>
<sequence length="320" mass="37818">MEVILDNKMKMKFVQVASEFIYDLEILGKLINEEEVNKYILSELDELLELNKRDIMKARFKHFNISKTKISDYEQKLIKIGKTDKFVLAGIRHMGGNANKPFIYIWPNFMIKQADIKDIVKNVYPYFKVFKPLHINFWINPILLSKYELDEKFFTVQQSFIGNVIKLNSKNSTTAKSKFKLEQVKSSEYYKWYENEYNNFHIMNPDMKERIPINDIELMEKCRKENLLYYGVVNNKKVGIIAAEKNDVFGLKGIYINEIMIAKDYRGNKYSELLLSHFINILPKFVEVLWCNIDCENIPSTKTAIYSGQEVFSVECFYQL</sequence>
<evidence type="ECO:0000259" key="1">
    <source>
        <dbReference type="Pfam" id="PF00583"/>
    </source>
</evidence>
<dbReference type="AlphaFoldDB" id="A0A845QVG1"/>
<dbReference type="Proteomes" id="UP000467132">
    <property type="component" value="Unassembled WGS sequence"/>
</dbReference>
<dbReference type="OrthoDB" id="9788881at2"/>
<proteinExistence type="predicted"/>